<name>A0A4R2JZG1_9PSEU</name>
<dbReference type="CDD" id="cd00161">
    <property type="entry name" value="beta-trefoil_Ricin-like"/>
    <property type="match status" value="1"/>
</dbReference>
<sequence length="173" mass="18841">MHLRLLSRRHFSVTAVLVSLLSLIGVTTTAQAAQQPSAQASAPRILTFANKCVDVQGAHTEDGALIRQWTCNGTVAQNFTIVPLGDGRVTIKTFANKCVDLQGAHSEDGTWLRQWTCNGTVAQAFTIVPLSNGHATIRTFVNKCFDVQGAHTEDGTWIRQWTCNSTVAQEFTV</sequence>
<dbReference type="AlphaFoldDB" id="A0A4R2JZG1"/>
<dbReference type="Gene3D" id="2.80.10.50">
    <property type="match status" value="3"/>
</dbReference>
<keyword evidence="1" id="KW-0732">Signal</keyword>
<protein>
    <submittedName>
        <fullName evidence="3">Ricin-type beta-trefoil lectin protein</fullName>
    </submittedName>
</protein>
<evidence type="ECO:0000256" key="1">
    <source>
        <dbReference type="SAM" id="SignalP"/>
    </source>
</evidence>
<feature type="chain" id="PRO_5020251507" evidence="1">
    <location>
        <begin position="33"/>
        <end position="173"/>
    </location>
</feature>
<gene>
    <name evidence="3" type="ORF">EV192_104357</name>
</gene>
<dbReference type="SUPFAM" id="SSF50370">
    <property type="entry name" value="Ricin B-like lectins"/>
    <property type="match status" value="1"/>
</dbReference>
<evidence type="ECO:0000259" key="2">
    <source>
        <dbReference type="SMART" id="SM00458"/>
    </source>
</evidence>
<dbReference type="SMART" id="SM00458">
    <property type="entry name" value="RICIN"/>
    <property type="match status" value="1"/>
</dbReference>
<dbReference type="InterPro" id="IPR035992">
    <property type="entry name" value="Ricin_B-like_lectins"/>
</dbReference>
<dbReference type="GO" id="GO:0030246">
    <property type="term" value="F:carbohydrate binding"/>
    <property type="evidence" value="ECO:0007669"/>
    <property type="project" value="UniProtKB-KW"/>
</dbReference>
<dbReference type="EMBL" id="SLWS01000004">
    <property type="protein sequence ID" value="TCO59515.1"/>
    <property type="molecule type" value="Genomic_DNA"/>
</dbReference>
<reference evidence="3 4" key="1">
    <citation type="submission" date="2019-03" db="EMBL/GenBank/DDBJ databases">
        <title>Genomic Encyclopedia of Type Strains, Phase IV (KMG-IV): sequencing the most valuable type-strain genomes for metagenomic binning, comparative biology and taxonomic classification.</title>
        <authorList>
            <person name="Goeker M."/>
        </authorList>
    </citation>
    <scope>NUCLEOTIDE SEQUENCE [LARGE SCALE GENOMIC DNA]</scope>
    <source>
        <strain evidence="3 4">DSM 45934</strain>
    </source>
</reference>
<evidence type="ECO:0000313" key="3">
    <source>
        <dbReference type="EMBL" id="TCO59515.1"/>
    </source>
</evidence>
<dbReference type="Proteomes" id="UP000295680">
    <property type="component" value="Unassembled WGS sequence"/>
</dbReference>
<keyword evidence="4" id="KW-1185">Reference proteome</keyword>
<accession>A0A4R2JZG1</accession>
<organism evidence="3 4">
    <name type="scientific">Actinocrispum wychmicini</name>
    <dbReference type="NCBI Taxonomy" id="1213861"/>
    <lineage>
        <taxon>Bacteria</taxon>
        <taxon>Bacillati</taxon>
        <taxon>Actinomycetota</taxon>
        <taxon>Actinomycetes</taxon>
        <taxon>Pseudonocardiales</taxon>
        <taxon>Pseudonocardiaceae</taxon>
        <taxon>Actinocrispum</taxon>
    </lineage>
</organism>
<keyword evidence="3" id="KW-0430">Lectin</keyword>
<dbReference type="OrthoDB" id="4273937at2"/>
<feature type="domain" description="Ricin B lectin" evidence="2">
    <location>
        <begin position="42"/>
        <end position="172"/>
    </location>
</feature>
<feature type="signal peptide" evidence="1">
    <location>
        <begin position="1"/>
        <end position="32"/>
    </location>
</feature>
<proteinExistence type="predicted"/>
<dbReference type="InterPro" id="IPR000772">
    <property type="entry name" value="Ricin_B_lectin"/>
</dbReference>
<evidence type="ECO:0000313" key="4">
    <source>
        <dbReference type="Proteomes" id="UP000295680"/>
    </source>
</evidence>
<dbReference type="PROSITE" id="PS50231">
    <property type="entry name" value="RICIN_B_LECTIN"/>
    <property type="match status" value="1"/>
</dbReference>
<dbReference type="Pfam" id="PF00652">
    <property type="entry name" value="Ricin_B_lectin"/>
    <property type="match status" value="1"/>
</dbReference>
<comment type="caution">
    <text evidence="3">The sequence shown here is derived from an EMBL/GenBank/DDBJ whole genome shotgun (WGS) entry which is preliminary data.</text>
</comment>